<feature type="signal peptide" evidence="1">
    <location>
        <begin position="1"/>
        <end position="30"/>
    </location>
</feature>
<protein>
    <recommendedName>
        <fullName evidence="4">Chaperone of endosialidase</fullName>
    </recommendedName>
</protein>
<sequence>MKTMLTLMGERSIQAAASLTLLMCPLLTFAQDTHFPGNVGVKTSATQHALQIGNYQTSNENKIVVPGTYNFERVSLGQDGNGAASLEFVNHISAENSFGVKIGASVDHFGRGMYFTAADVSSTYGSLSYNTTNPALFINLSNNVGIGTKTPNPSYKLDVEGTVGIKQTMFIRSNGINSTELLMYQENGTAYHSIFSNAAGLGFYNSASNNVSLFLRENGNVGIGTNSPEYKLAVAGTVGAKKVKVTMQGWPDYVFASNYQLRSIPEVAAFIDKHKHLPDIPNAAEVDAQGLDLGDMNKKLLQKIEELTLYLIDQHKKMEVMQEEISSLKKLIK</sequence>
<evidence type="ECO:0008006" key="4">
    <source>
        <dbReference type="Google" id="ProtNLM"/>
    </source>
</evidence>
<accession>A0ABY6IYI5</accession>
<gene>
    <name evidence="2" type="ORF">MKQ68_13325</name>
</gene>
<evidence type="ECO:0000256" key="1">
    <source>
        <dbReference type="SAM" id="SignalP"/>
    </source>
</evidence>
<dbReference type="Proteomes" id="UP001162741">
    <property type="component" value="Chromosome"/>
</dbReference>
<feature type="chain" id="PRO_5045346945" description="Chaperone of endosialidase" evidence="1">
    <location>
        <begin position="31"/>
        <end position="333"/>
    </location>
</feature>
<proteinExistence type="predicted"/>
<name>A0ABY6IYI5_9BACT</name>
<keyword evidence="3" id="KW-1185">Reference proteome</keyword>
<dbReference type="RefSeq" id="WP_264279556.1">
    <property type="nucleotide sequence ID" value="NZ_CP107006.1"/>
</dbReference>
<dbReference type="EMBL" id="CP107006">
    <property type="protein sequence ID" value="UYQ91074.1"/>
    <property type="molecule type" value="Genomic_DNA"/>
</dbReference>
<keyword evidence="1" id="KW-0732">Signal</keyword>
<organism evidence="2 3">
    <name type="scientific">Chitinophaga horti</name>
    <dbReference type="NCBI Taxonomy" id="2920382"/>
    <lineage>
        <taxon>Bacteria</taxon>
        <taxon>Pseudomonadati</taxon>
        <taxon>Bacteroidota</taxon>
        <taxon>Chitinophagia</taxon>
        <taxon>Chitinophagales</taxon>
        <taxon>Chitinophagaceae</taxon>
        <taxon>Chitinophaga</taxon>
    </lineage>
</organism>
<evidence type="ECO:0000313" key="2">
    <source>
        <dbReference type="EMBL" id="UYQ91074.1"/>
    </source>
</evidence>
<reference evidence="2" key="1">
    <citation type="submission" date="2022-10" db="EMBL/GenBank/DDBJ databases">
        <title>Chitinophaga sp. nov., isolated from soil.</title>
        <authorList>
            <person name="Jeon C.O."/>
        </authorList>
    </citation>
    <scope>NUCLEOTIDE SEQUENCE</scope>
    <source>
        <strain evidence="2">R8</strain>
    </source>
</reference>
<evidence type="ECO:0000313" key="3">
    <source>
        <dbReference type="Proteomes" id="UP001162741"/>
    </source>
</evidence>